<dbReference type="InterPro" id="IPR005025">
    <property type="entry name" value="FMN_Rdtase-like_dom"/>
</dbReference>
<organism evidence="4 5">
    <name type="scientific">Microbotryum silenes-dioicae</name>
    <dbReference type="NCBI Taxonomy" id="796604"/>
    <lineage>
        <taxon>Eukaryota</taxon>
        <taxon>Fungi</taxon>
        <taxon>Dikarya</taxon>
        <taxon>Basidiomycota</taxon>
        <taxon>Pucciniomycotina</taxon>
        <taxon>Microbotryomycetes</taxon>
        <taxon>Microbotryales</taxon>
        <taxon>Microbotryaceae</taxon>
        <taxon>Microbotryum</taxon>
    </lineage>
</organism>
<evidence type="ECO:0000313" key="5">
    <source>
        <dbReference type="Proteomes" id="UP000249464"/>
    </source>
</evidence>
<name>A0A2X0MR26_9BASI</name>
<reference evidence="4 5" key="1">
    <citation type="submission" date="2016-11" db="EMBL/GenBank/DDBJ databases">
        <authorList>
            <person name="Jaros S."/>
            <person name="Januszkiewicz K."/>
            <person name="Wedrychowicz H."/>
        </authorList>
    </citation>
    <scope>NUCLEOTIDE SEQUENCE [LARGE SCALE GENOMIC DNA]</scope>
</reference>
<dbReference type="GO" id="GO:0016020">
    <property type="term" value="C:membrane"/>
    <property type="evidence" value="ECO:0007669"/>
    <property type="project" value="TreeGrafter"/>
</dbReference>
<gene>
    <name evidence="4" type="primary">BQ5605_C019g08951</name>
    <name evidence="4" type="ORF">BQ5605_C019G08951</name>
</gene>
<dbReference type="FunFam" id="3.40.50.360:FF:000001">
    <property type="entry name" value="NAD(P)H dehydrogenase (Quinone) FQR1-like"/>
    <property type="match status" value="1"/>
</dbReference>
<keyword evidence="5" id="KW-1185">Reference proteome</keyword>
<protein>
    <submittedName>
        <fullName evidence="4">BQ5605_C019g08951 protein</fullName>
    </submittedName>
</protein>
<evidence type="ECO:0000259" key="3">
    <source>
        <dbReference type="PROSITE" id="PS50902"/>
    </source>
</evidence>
<dbReference type="Proteomes" id="UP000249464">
    <property type="component" value="Unassembled WGS sequence"/>
</dbReference>
<dbReference type="STRING" id="796604.A0A2X0MR26"/>
<dbReference type="AlphaFoldDB" id="A0A2X0MR26"/>
<feature type="region of interest" description="Disordered" evidence="2">
    <location>
        <begin position="251"/>
        <end position="313"/>
    </location>
</feature>
<dbReference type="NCBIfam" id="TIGR01755">
    <property type="entry name" value="flav_wrbA"/>
    <property type="match status" value="1"/>
</dbReference>
<dbReference type="GO" id="GO:0003955">
    <property type="term" value="F:NAD(P)H dehydrogenase (quinone) activity"/>
    <property type="evidence" value="ECO:0007669"/>
    <property type="project" value="InterPro"/>
</dbReference>
<dbReference type="InterPro" id="IPR010089">
    <property type="entry name" value="Flavoprotein_WrbA-like"/>
</dbReference>
<comment type="similarity">
    <text evidence="1">Belongs to the WrbA family.</text>
</comment>
<dbReference type="Pfam" id="PF03358">
    <property type="entry name" value="FMN_red"/>
    <property type="match status" value="1"/>
</dbReference>
<dbReference type="PANTHER" id="PTHR30546">
    <property type="entry name" value="FLAVODOXIN-RELATED PROTEIN WRBA-RELATED"/>
    <property type="match status" value="1"/>
</dbReference>
<feature type="compositionally biased region" description="Low complexity" evidence="2">
    <location>
        <begin position="269"/>
        <end position="279"/>
    </location>
</feature>
<dbReference type="PROSITE" id="PS50902">
    <property type="entry name" value="FLAVODOXIN_LIKE"/>
    <property type="match status" value="1"/>
</dbReference>
<dbReference type="SUPFAM" id="SSF52218">
    <property type="entry name" value="Flavoproteins"/>
    <property type="match status" value="1"/>
</dbReference>
<dbReference type="PANTHER" id="PTHR30546:SF23">
    <property type="entry name" value="FLAVOPROTEIN-LIKE PROTEIN YCP4-RELATED"/>
    <property type="match status" value="1"/>
</dbReference>
<proteinExistence type="inferred from homology"/>
<dbReference type="InterPro" id="IPR029039">
    <property type="entry name" value="Flavoprotein-like_sf"/>
</dbReference>
<feature type="domain" description="Flavodoxin-like" evidence="3">
    <location>
        <begin position="5"/>
        <end position="192"/>
    </location>
</feature>
<dbReference type="GO" id="GO:0010181">
    <property type="term" value="F:FMN binding"/>
    <property type="evidence" value="ECO:0007669"/>
    <property type="project" value="InterPro"/>
</dbReference>
<evidence type="ECO:0000313" key="4">
    <source>
        <dbReference type="EMBL" id="SGY23573.1"/>
    </source>
</evidence>
<evidence type="ECO:0000256" key="2">
    <source>
        <dbReference type="SAM" id="MobiDB-lite"/>
    </source>
</evidence>
<dbReference type="InterPro" id="IPR008254">
    <property type="entry name" value="Flavodoxin/NO_synth"/>
</dbReference>
<dbReference type="Gene3D" id="3.40.50.360">
    <property type="match status" value="1"/>
</dbReference>
<sequence length="313" mass="32171">MPAKIAVIYYSTYGHVRTLAEAEAKGAKEAGADVTILQFPETLNEEIRGKMHAAPLSTEHPTVSPADLELYDGFLLGFPTRYGRAPAQVSAFFDQTGGQWARGALFSKFAGVFTSSASQHGGQETTALTTIPFFAHHGISYVPIGFAAPQLTDLSEVVGGSAWGAAGVAAGDGSRAISEKETAIAEFQGKSFANLVNTFVAGKSALANHTLAKKSAETSTAAIAAKAVPASGPWQTWLFGSVTAAATTTTATDSTPYQVEPEAQQKPLPASTATHSAPAAPAPVPVPAATANNSKKSSGGIFCCGGKSSNYDS</sequence>
<dbReference type="EMBL" id="FQNC01000019">
    <property type="protein sequence ID" value="SGY23573.1"/>
    <property type="molecule type" value="Genomic_DNA"/>
</dbReference>
<accession>A0A2X0MR26</accession>
<dbReference type="NCBIfam" id="NF002999">
    <property type="entry name" value="PRK03767.1"/>
    <property type="match status" value="1"/>
</dbReference>
<evidence type="ECO:0000256" key="1">
    <source>
        <dbReference type="ARBA" id="ARBA00006961"/>
    </source>
</evidence>